<keyword evidence="5" id="KW-0046">Antibiotic resistance</keyword>
<proteinExistence type="predicted"/>
<feature type="transmembrane region" description="Helical" evidence="6">
    <location>
        <begin position="118"/>
        <end position="143"/>
    </location>
</feature>
<evidence type="ECO:0000256" key="1">
    <source>
        <dbReference type="ARBA" id="ARBA00004141"/>
    </source>
</evidence>
<dbReference type="RefSeq" id="WP_345556528.1">
    <property type="nucleotide sequence ID" value="NZ_BAABIK010000010.1"/>
</dbReference>
<feature type="transmembrane region" description="Helical" evidence="6">
    <location>
        <begin position="253"/>
        <end position="275"/>
    </location>
</feature>
<dbReference type="PANTHER" id="PTHR43229">
    <property type="entry name" value="NODULATION PROTEIN J"/>
    <property type="match status" value="1"/>
</dbReference>
<dbReference type="PIRSF" id="PIRSF006648">
    <property type="entry name" value="DrrB"/>
    <property type="match status" value="1"/>
</dbReference>
<dbReference type="Proteomes" id="UP001499993">
    <property type="component" value="Unassembled WGS sequence"/>
</dbReference>
<protein>
    <recommendedName>
        <fullName evidence="7">ABC-2 type transporter transmembrane domain-containing protein</fullName>
    </recommendedName>
</protein>
<reference evidence="9" key="1">
    <citation type="journal article" date="2019" name="Int. J. Syst. Evol. Microbiol.">
        <title>The Global Catalogue of Microorganisms (GCM) 10K type strain sequencing project: providing services to taxonomists for standard genome sequencing and annotation.</title>
        <authorList>
            <consortium name="The Broad Institute Genomics Platform"/>
            <consortium name="The Broad Institute Genome Sequencing Center for Infectious Disease"/>
            <person name="Wu L."/>
            <person name="Ma J."/>
        </authorList>
    </citation>
    <scope>NUCLEOTIDE SEQUENCE [LARGE SCALE GENOMIC DNA]</scope>
    <source>
        <strain evidence="9">JCM 18123</strain>
    </source>
</reference>
<evidence type="ECO:0000256" key="4">
    <source>
        <dbReference type="ARBA" id="ARBA00023136"/>
    </source>
</evidence>
<evidence type="ECO:0000256" key="5">
    <source>
        <dbReference type="ARBA" id="ARBA00023251"/>
    </source>
</evidence>
<organism evidence="8 9">
    <name type="scientific">Streptomonospora halophila</name>
    <dbReference type="NCBI Taxonomy" id="427369"/>
    <lineage>
        <taxon>Bacteria</taxon>
        <taxon>Bacillati</taxon>
        <taxon>Actinomycetota</taxon>
        <taxon>Actinomycetes</taxon>
        <taxon>Streptosporangiales</taxon>
        <taxon>Nocardiopsidaceae</taxon>
        <taxon>Streptomonospora</taxon>
    </lineage>
</organism>
<comment type="subcellular location">
    <subcellularLocation>
        <location evidence="1">Membrane</location>
        <topology evidence="1">Multi-pass membrane protein</topology>
    </subcellularLocation>
</comment>
<feature type="transmembrane region" description="Helical" evidence="6">
    <location>
        <begin position="155"/>
        <end position="175"/>
    </location>
</feature>
<evidence type="ECO:0000259" key="7">
    <source>
        <dbReference type="Pfam" id="PF01061"/>
    </source>
</evidence>
<name>A0ABP9GF58_9ACTN</name>
<keyword evidence="4 6" id="KW-0472">Membrane</keyword>
<feature type="transmembrane region" description="Helical" evidence="6">
    <location>
        <begin position="45"/>
        <end position="63"/>
    </location>
</feature>
<feature type="domain" description="ABC-2 type transporter transmembrane" evidence="7">
    <location>
        <begin position="30"/>
        <end position="233"/>
    </location>
</feature>
<dbReference type="Pfam" id="PF01061">
    <property type="entry name" value="ABC2_membrane"/>
    <property type="match status" value="1"/>
</dbReference>
<dbReference type="InterPro" id="IPR051784">
    <property type="entry name" value="Nod_factor_ABC_transporter"/>
</dbReference>
<evidence type="ECO:0000256" key="3">
    <source>
        <dbReference type="ARBA" id="ARBA00022989"/>
    </source>
</evidence>
<evidence type="ECO:0000256" key="6">
    <source>
        <dbReference type="SAM" id="Phobius"/>
    </source>
</evidence>
<keyword evidence="9" id="KW-1185">Reference proteome</keyword>
<keyword evidence="3 6" id="KW-1133">Transmembrane helix</keyword>
<dbReference type="EMBL" id="BAABIK010000010">
    <property type="protein sequence ID" value="GAA4940129.1"/>
    <property type="molecule type" value="Genomic_DNA"/>
</dbReference>
<feature type="transmembrane region" description="Helical" evidence="6">
    <location>
        <begin position="187"/>
        <end position="209"/>
    </location>
</feature>
<keyword evidence="2 6" id="KW-0812">Transmembrane</keyword>
<gene>
    <name evidence="8" type="ORF">GCM10023224_22250</name>
</gene>
<dbReference type="InterPro" id="IPR013525">
    <property type="entry name" value="ABC2_TM"/>
</dbReference>
<evidence type="ECO:0000313" key="8">
    <source>
        <dbReference type="EMBL" id="GAA4940129.1"/>
    </source>
</evidence>
<feature type="transmembrane region" description="Helical" evidence="6">
    <location>
        <begin position="75"/>
        <end position="98"/>
    </location>
</feature>
<dbReference type="InterPro" id="IPR000412">
    <property type="entry name" value="ABC_2_transport"/>
</dbReference>
<comment type="caution">
    <text evidence="8">The sequence shown here is derived from an EMBL/GenBank/DDBJ whole genome shotgun (WGS) entry which is preliminary data.</text>
</comment>
<evidence type="ECO:0000313" key="9">
    <source>
        <dbReference type="Proteomes" id="UP001499993"/>
    </source>
</evidence>
<accession>A0ABP9GF58</accession>
<evidence type="ECO:0000256" key="2">
    <source>
        <dbReference type="ARBA" id="ARBA00022692"/>
    </source>
</evidence>
<dbReference type="PANTHER" id="PTHR43229:SF2">
    <property type="entry name" value="NODULATION PROTEIN J"/>
    <property type="match status" value="1"/>
</dbReference>
<sequence length="286" mass="30436">MTTPTRTPARSGSPGARVRHPVHPVRQALRLTRTELTLIYRYRTALFYVLFPLFFVGIAMVTQGESAIPGVRTEAIALSGTPAVIAMMIGVMHASNIYAARREQLILKRFRASGVPPFALFGATTLSVLAAVAVLSAMVFAVLAAGVGELPSDPVMVVLTAVLTTVTMSLFGAASSRFARNAESAQMMSMVPFLLFYASSGMMVPLAMLPDWLATACRLLPMAPAVDLLRSGYLGRDVFGGLAGADPASVAELWAAALPSLAVVLVWTAVAVLSLRSFRWDPRQPG</sequence>